<evidence type="ECO:0000256" key="1">
    <source>
        <dbReference type="ARBA" id="ARBA00004613"/>
    </source>
</evidence>
<dbReference type="PRINTS" id="PR00313">
    <property type="entry name" value="CABNDNGRPT"/>
</dbReference>
<keyword evidence="2" id="KW-0964">Secreted</keyword>
<dbReference type="InterPro" id="IPR018511">
    <property type="entry name" value="Hemolysin-typ_Ca-bd_CS"/>
</dbReference>
<accession>A0A1H8FWG0</accession>
<reference evidence="3 4" key="1">
    <citation type="submission" date="2016-10" db="EMBL/GenBank/DDBJ databases">
        <authorList>
            <person name="de Groot N.N."/>
        </authorList>
    </citation>
    <scope>NUCLEOTIDE SEQUENCE [LARGE SCALE GENOMIC DNA]</scope>
    <source>
        <strain evidence="3 4">DSM 3857</strain>
    </source>
</reference>
<organism evidence="3 4">
    <name type="scientific">Gemmobacter aquatilis</name>
    <dbReference type="NCBI Taxonomy" id="933059"/>
    <lineage>
        <taxon>Bacteria</taxon>
        <taxon>Pseudomonadati</taxon>
        <taxon>Pseudomonadota</taxon>
        <taxon>Alphaproteobacteria</taxon>
        <taxon>Rhodobacterales</taxon>
        <taxon>Paracoccaceae</taxon>
        <taxon>Gemmobacter</taxon>
    </lineage>
</organism>
<dbReference type="InterPro" id="IPR001343">
    <property type="entry name" value="Hemolysn_Ca-bd"/>
</dbReference>
<dbReference type="SUPFAM" id="SSF51120">
    <property type="entry name" value="beta-Roll"/>
    <property type="match status" value="2"/>
</dbReference>
<dbReference type="EMBL" id="FOCE01000004">
    <property type="protein sequence ID" value="SEN36066.1"/>
    <property type="molecule type" value="Genomic_DNA"/>
</dbReference>
<evidence type="ECO:0000256" key="2">
    <source>
        <dbReference type="ARBA" id="ARBA00022525"/>
    </source>
</evidence>
<dbReference type="PROSITE" id="PS00330">
    <property type="entry name" value="HEMOLYSIN_CALCIUM"/>
    <property type="match status" value="1"/>
</dbReference>
<dbReference type="RefSeq" id="WP_139201559.1">
    <property type="nucleotide sequence ID" value="NZ_FOCE01000004.1"/>
</dbReference>
<dbReference type="AlphaFoldDB" id="A0A1H8FWG0"/>
<dbReference type="GO" id="GO:0005576">
    <property type="term" value="C:extracellular region"/>
    <property type="evidence" value="ECO:0007669"/>
    <property type="project" value="UniProtKB-SubCell"/>
</dbReference>
<keyword evidence="4" id="KW-1185">Reference proteome</keyword>
<dbReference type="Pfam" id="PF00353">
    <property type="entry name" value="HemolysinCabind"/>
    <property type="match status" value="4"/>
</dbReference>
<sequence>MAFWQGGEGNDKKTGGAGADVFFGMQGDDTLNGGGGNDALDGNVGNDVLIGGAGHDSLTMLGNDTLTGGTGMDFFVAVGSIFDLRMPVSEVTITDFKAKGPAHDHLQLSLFGIDWKDRDADMNDGFSMVKSGRNVMISLEDAGGNEMKITLKNVALADMSQQNIDFLSLPGPFSAADAAPRIWIGTDEPEDKTGTRKADFLIGAGGDDTLRGGAGDDQLNGQSGADLELGGAGDDRIYTSGGDRVTGGAGSDTFVFLSAAAFPDITDAGRAIVTDFTATGPSADKIELVGFDVGFADGDKGMDDGFEMVQFGDDVRLRLLDSDGEVLSFVLKDVQLADLGAGNFDFILL</sequence>
<dbReference type="PANTHER" id="PTHR38340:SF1">
    <property type="entry name" value="S-LAYER PROTEIN"/>
    <property type="match status" value="1"/>
</dbReference>
<dbReference type="GO" id="GO:0005509">
    <property type="term" value="F:calcium ion binding"/>
    <property type="evidence" value="ECO:0007669"/>
    <property type="project" value="InterPro"/>
</dbReference>
<dbReference type="STRING" id="933059.SAMN04488103_104286"/>
<dbReference type="PANTHER" id="PTHR38340">
    <property type="entry name" value="S-LAYER PROTEIN"/>
    <property type="match status" value="1"/>
</dbReference>
<dbReference type="InterPro" id="IPR011049">
    <property type="entry name" value="Serralysin-like_metalloprot_C"/>
</dbReference>
<proteinExistence type="predicted"/>
<dbReference type="OrthoDB" id="7766606at2"/>
<name>A0A1H8FWG0_9RHOB</name>
<dbReference type="Proteomes" id="UP000198761">
    <property type="component" value="Unassembled WGS sequence"/>
</dbReference>
<protein>
    <submittedName>
        <fullName evidence="3">Type I secretion C-terminal target domain (VC_A0849 subclass)</fullName>
    </submittedName>
</protein>
<comment type="subcellular location">
    <subcellularLocation>
        <location evidence="1">Secreted</location>
    </subcellularLocation>
</comment>
<dbReference type="Gene3D" id="2.150.10.10">
    <property type="entry name" value="Serralysin-like metalloprotease, C-terminal"/>
    <property type="match status" value="2"/>
</dbReference>
<dbReference type="InterPro" id="IPR050557">
    <property type="entry name" value="RTX_toxin/Mannuronan_C5-epim"/>
</dbReference>
<evidence type="ECO:0000313" key="4">
    <source>
        <dbReference type="Proteomes" id="UP000198761"/>
    </source>
</evidence>
<evidence type="ECO:0000313" key="3">
    <source>
        <dbReference type="EMBL" id="SEN36066.1"/>
    </source>
</evidence>
<gene>
    <name evidence="3" type="ORF">SAMN04488103_104286</name>
</gene>